<comment type="caution">
    <text evidence="1">The sequence shown here is derived from an EMBL/GenBank/DDBJ whole genome shotgun (WGS) entry which is preliminary data.</text>
</comment>
<name>A0A392QK14_9FABA</name>
<dbReference type="SUPFAM" id="SSF52058">
    <property type="entry name" value="L domain-like"/>
    <property type="match status" value="1"/>
</dbReference>
<organism evidence="1 2">
    <name type="scientific">Trifolium medium</name>
    <dbReference type="NCBI Taxonomy" id="97028"/>
    <lineage>
        <taxon>Eukaryota</taxon>
        <taxon>Viridiplantae</taxon>
        <taxon>Streptophyta</taxon>
        <taxon>Embryophyta</taxon>
        <taxon>Tracheophyta</taxon>
        <taxon>Spermatophyta</taxon>
        <taxon>Magnoliopsida</taxon>
        <taxon>eudicotyledons</taxon>
        <taxon>Gunneridae</taxon>
        <taxon>Pentapetalae</taxon>
        <taxon>rosids</taxon>
        <taxon>fabids</taxon>
        <taxon>Fabales</taxon>
        <taxon>Fabaceae</taxon>
        <taxon>Papilionoideae</taxon>
        <taxon>50 kb inversion clade</taxon>
        <taxon>NPAAA clade</taxon>
        <taxon>Hologalegina</taxon>
        <taxon>IRL clade</taxon>
        <taxon>Trifolieae</taxon>
        <taxon>Trifolium</taxon>
    </lineage>
</organism>
<sequence>MLQNLETLDLKATSVSELPKGISKLRKLRHLIGSG</sequence>
<protein>
    <submittedName>
        <fullName evidence="1">NBS-containing resistance-like protein</fullName>
    </submittedName>
</protein>
<evidence type="ECO:0000313" key="1">
    <source>
        <dbReference type="EMBL" id="MCI24743.1"/>
    </source>
</evidence>
<evidence type="ECO:0000313" key="2">
    <source>
        <dbReference type="Proteomes" id="UP000265520"/>
    </source>
</evidence>
<accession>A0A392QK14</accession>
<reference evidence="1 2" key="1">
    <citation type="journal article" date="2018" name="Front. Plant Sci.">
        <title>Red Clover (Trifolium pratense) and Zigzag Clover (T. medium) - A Picture of Genomic Similarities and Differences.</title>
        <authorList>
            <person name="Dluhosova J."/>
            <person name="Istvanek J."/>
            <person name="Nedelnik J."/>
            <person name="Repkova J."/>
        </authorList>
    </citation>
    <scope>NUCLEOTIDE SEQUENCE [LARGE SCALE GENOMIC DNA]</scope>
    <source>
        <strain evidence="2">cv. 10/8</strain>
        <tissue evidence="1">Leaf</tissue>
    </source>
</reference>
<feature type="non-terminal residue" evidence="1">
    <location>
        <position position="35"/>
    </location>
</feature>
<dbReference type="AlphaFoldDB" id="A0A392QK14"/>
<dbReference type="EMBL" id="LXQA010143302">
    <property type="protein sequence ID" value="MCI24743.1"/>
    <property type="molecule type" value="Genomic_DNA"/>
</dbReference>
<dbReference type="InterPro" id="IPR032675">
    <property type="entry name" value="LRR_dom_sf"/>
</dbReference>
<proteinExistence type="predicted"/>
<keyword evidence="2" id="KW-1185">Reference proteome</keyword>
<dbReference type="Gene3D" id="3.80.10.10">
    <property type="entry name" value="Ribonuclease Inhibitor"/>
    <property type="match status" value="1"/>
</dbReference>
<dbReference type="Proteomes" id="UP000265520">
    <property type="component" value="Unassembled WGS sequence"/>
</dbReference>